<dbReference type="STRING" id="1348612.A0A397J6F3"/>
<keyword evidence="1" id="KW-0880">Kelch repeat</keyword>
<gene>
    <name evidence="6" type="ORF">Glove_86g146</name>
</gene>
<evidence type="ECO:0000256" key="5">
    <source>
        <dbReference type="SAM" id="SignalP"/>
    </source>
</evidence>
<feature type="compositionally biased region" description="Pro residues" evidence="3">
    <location>
        <begin position="661"/>
        <end position="681"/>
    </location>
</feature>
<dbReference type="Pfam" id="PF24681">
    <property type="entry name" value="Kelch_KLHDC2_KLHL20_DRC7"/>
    <property type="match status" value="1"/>
</dbReference>
<keyword evidence="4" id="KW-1133">Transmembrane helix</keyword>
<feature type="compositionally biased region" description="Low complexity" evidence="3">
    <location>
        <begin position="363"/>
        <end position="385"/>
    </location>
</feature>
<dbReference type="Proteomes" id="UP000266861">
    <property type="component" value="Unassembled WGS sequence"/>
</dbReference>
<feature type="compositionally biased region" description="Low complexity" evidence="3">
    <location>
        <begin position="632"/>
        <end position="644"/>
    </location>
</feature>
<evidence type="ECO:0000256" key="2">
    <source>
        <dbReference type="ARBA" id="ARBA00022737"/>
    </source>
</evidence>
<protein>
    <recommendedName>
        <fullName evidence="8">Galactose oxidase</fullName>
    </recommendedName>
</protein>
<comment type="caution">
    <text evidence="6">The sequence shown here is derived from an EMBL/GenBank/DDBJ whole genome shotgun (WGS) entry which is preliminary data.</text>
</comment>
<feature type="compositionally biased region" description="Polar residues" evidence="3">
    <location>
        <begin position="699"/>
        <end position="717"/>
    </location>
</feature>
<keyword evidence="7" id="KW-1185">Reference proteome</keyword>
<accession>A0A397J6F3</accession>
<evidence type="ECO:0000256" key="3">
    <source>
        <dbReference type="SAM" id="MobiDB-lite"/>
    </source>
</evidence>
<evidence type="ECO:0000256" key="1">
    <source>
        <dbReference type="ARBA" id="ARBA00022441"/>
    </source>
</evidence>
<feature type="transmembrane region" description="Helical" evidence="4">
    <location>
        <begin position="387"/>
        <end position="412"/>
    </location>
</feature>
<dbReference type="PANTHER" id="PTHR46093">
    <property type="entry name" value="ACYL-COA-BINDING DOMAIN-CONTAINING PROTEIN 5"/>
    <property type="match status" value="1"/>
</dbReference>
<feature type="compositionally biased region" description="Basic and acidic residues" evidence="3">
    <location>
        <begin position="618"/>
        <end position="631"/>
    </location>
</feature>
<organism evidence="6 7">
    <name type="scientific">Diversispora epigaea</name>
    <dbReference type="NCBI Taxonomy" id="1348612"/>
    <lineage>
        <taxon>Eukaryota</taxon>
        <taxon>Fungi</taxon>
        <taxon>Fungi incertae sedis</taxon>
        <taxon>Mucoromycota</taxon>
        <taxon>Glomeromycotina</taxon>
        <taxon>Glomeromycetes</taxon>
        <taxon>Diversisporales</taxon>
        <taxon>Diversisporaceae</taxon>
        <taxon>Diversispora</taxon>
    </lineage>
</organism>
<keyword evidence="5" id="KW-0732">Signal</keyword>
<feature type="chain" id="PRO_5017206392" description="Galactose oxidase" evidence="5">
    <location>
        <begin position="27"/>
        <end position="888"/>
    </location>
</feature>
<keyword evidence="4" id="KW-0812">Transmembrane</keyword>
<feature type="compositionally biased region" description="Basic and acidic residues" evidence="3">
    <location>
        <begin position="822"/>
        <end position="831"/>
    </location>
</feature>
<sequence length="888" mass="97532">MTSRWLTVILAVMISMLMMMIVKVEADISSPRYGHGAVLINQKIYIYGGRKVASTIDPYATDSLNVLNEFIILDVSKSFKTDDLPWEINNDGNGTNPHLYNHGVTSNGNDLMILFEGISDATNINNSVLWYCHTDSSKTFQASNVNTTLLTIPRRFSFGMVSDKDDAYIIGGIDLTQTTVSDAQGIIDIGITSIESDTAISTFISANVASYDHTATLLNGKIYIIGGMTSFVAATYADMSSIKVYNTFDHTLIPQQVNGDIPGQRGAHRAVGYNNTIIIHGGFNGIVDTNDLFKLDVLSLTWEKLNISGPDPGARYSHTFTLVGNYIIGTYGLSKTSTSLSNIFILDLNTLSWTNEFNPPPAGTSTNTPTNNTPTDSSSSSSSSSKLPIIIGIIGGFVILAVLICLSVFCFIKRKRKNEPNTKLMHEDADRSPQMTSLNNNKSYGYDDDDDNSNNDNNNVFDQQSIPYEQHQLYQQQQQQSQYQQQQSPYQQQQQQPYQQQYQQQYQPYQQQQRQPYQHQPHKPYQQYAEEEVDPLNYDTTKIPFGHPKNRQGSVGSDTSKALTFEDQQQESWASVQNYLKGSGGGTNTIVVDSKRSGRSSPGLFGGRSSPKKGGKRSSSEHSLESRERSHSPVSVGRSSSPSSKYNLSHQKSDSYSSSIPLPPLPTSSPSPPPFKNPSPPISDKFSLSSHDLDRPHSPLSQRKQQIYSQSSSEDITQLSPQVTASSSSTLSPSNFVPPIPRPLSIRDNDDDDDNPMKKESPPNDFNSPLFRTGTVSIPSSSSPGRRSGSVSGSISEQQRTPYSLRSTSRMSDRSNQPTRSNTREIIDHMRSGTLDSLGSLHRATATSSPTGIMDDDENITGGSGSGGSRGRLFPSNPSNPNLGYESD</sequence>
<feature type="region of interest" description="Disordered" evidence="3">
    <location>
        <begin position="423"/>
        <end position="526"/>
    </location>
</feature>
<dbReference type="OrthoDB" id="432528at2759"/>
<feature type="compositionally biased region" description="Polar residues" evidence="3">
    <location>
        <begin position="797"/>
        <end position="821"/>
    </location>
</feature>
<feature type="signal peptide" evidence="5">
    <location>
        <begin position="1"/>
        <end position="26"/>
    </location>
</feature>
<reference evidence="6 7" key="1">
    <citation type="submission" date="2018-08" db="EMBL/GenBank/DDBJ databases">
        <title>Genome and evolution of the arbuscular mycorrhizal fungus Diversispora epigaea (formerly Glomus versiforme) and its bacterial endosymbionts.</title>
        <authorList>
            <person name="Sun X."/>
            <person name="Fei Z."/>
            <person name="Harrison M."/>
        </authorList>
    </citation>
    <scope>NUCLEOTIDE SEQUENCE [LARGE SCALE GENOMIC DNA]</scope>
    <source>
        <strain evidence="6 7">IT104</strain>
    </source>
</reference>
<evidence type="ECO:0000313" key="7">
    <source>
        <dbReference type="Proteomes" id="UP000266861"/>
    </source>
</evidence>
<feature type="region of interest" description="Disordered" evidence="3">
    <location>
        <begin position="578"/>
        <end position="888"/>
    </location>
</feature>
<feature type="region of interest" description="Disordered" evidence="3">
    <location>
        <begin position="538"/>
        <end position="559"/>
    </location>
</feature>
<dbReference type="AlphaFoldDB" id="A0A397J6F3"/>
<dbReference type="EMBL" id="PQFF01000082">
    <property type="protein sequence ID" value="RHZ83925.1"/>
    <property type="molecule type" value="Genomic_DNA"/>
</dbReference>
<dbReference type="InterPro" id="IPR015915">
    <property type="entry name" value="Kelch-typ_b-propeller"/>
</dbReference>
<proteinExistence type="predicted"/>
<feature type="region of interest" description="Disordered" evidence="3">
    <location>
        <begin position="357"/>
        <end position="385"/>
    </location>
</feature>
<dbReference type="PANTHER" id="PTHR46093:SF18">
    <property type="entry name" value="FIBRONECTIN TYPE-III DOMAIN-CONTAINING PROTEIN"/>
    <property type="match status" value="1"/>
</dbReference>
<feature type="compositionally biased region" description="Low complexity" evidence="3">
    <location>
        <begin position="773"/>
        <end position="796"/>
    </location>
</feature>
<name>A0A397J6F3_9GLOM</name>
<keyword evidence="4" id="KW-0472">Membrane</keyword>
<dbReference type="SUPFAM" id="SSF117281">
    <property type="entry name" value="Kelch motif"/>
    <property type="match status" value="2"/>
</dbReference>
<dbReference type="Gene3D" id="2.120.10.80">
    <property type="entry name" value="Kelch-type beta propeller"/>
    <property type="match status" value="2"/>
</dbReference>
<evidence type="ECO:0008006" key="8">
    <source>
        <dbReference type="Google" id="ProtNLM"/>
    </source>
</evidence>
<feature type="compositionally biased region" description="Low complexity" evidence="3">
    <location>
        <begin position="470"/>
        <end position="526"/>
    </location>
</feature>
<keyword evidence="2" id="KW-0677">Repeat</keyword>
<evidence type="ECO:0000313" key="6">
    <source>
        <dbReference type="EMBL" id="RHZ83925.1"/>
    </source>
</evidence>
<evidence type="ECO:0000256" key="4">
    <source>
        <dbReference type="SAM" id="Phobius"/>
    </source>
</evidence>
<feature type="compositionally biased region" description="Low complexity" evidence="3">
    <location>
        <begin position="718"/>
        <end position="734"/>
    </location>
</feature>